<dbReference type="EC" id="2.3.2.26" evidence="5"/>
<accession>A0A8B8A033</accession>
<dbReference type="GO" id="GO:0007030">
    <property type="term" value="P:Golgi organization"/>
    <property type="evidence" value="ECO:0007669"/>
    <property type="project" value="TreeGrafter"/>
</dbReference>
<dbReference type="GO" id="GO:0061025">
    <property type="term" value="P:membrane fusion"/>
    <property type="evidence" value="ECO:0007669"/>
    <property type="project" value="TreeGrafter"/>
</dbReference>
<organism evidence="14 15">
    <name type="scientific">Acanthaster planci</name>
    <name type="common">Crown-of-thorns starfish</name>
    <dbReference type="NCBI Taxonomy" id="133434"/>
    <lineage>
        <taxon>Eukaryota</taxon>
        <taxon>Metazoa</taxon>
        <taxon>Echinodermata</taxon>
        <taxon>Eleutherozoa</taxon>
        <taxon>Asterozoa</taxon>
        <taxon>Asteroidea</taxon>
        <taxon>Valvatacea</taxon>
        <taxon>Valvatida</taxon>
        <taxon>Acanthasteridae</taxon>
        <taxon>Acanthaster</taxon>
    </lineage>
</organism>
<evidence type="ECO:0000256" key="2">
    <source>
        <dbReference type="ARBA" id="ARBA00004308"/>
    </source>
</evidence>
<keyword evidence="8" id="KW-0677">Repeat</keyword>
<dbReference type="Proteomes" id="UP000694845">
    <property type="component" value="Unplaced"/>
</dbReference>
<evidence type="ECO:0000256" key="7">
    <source>
        <dbReference type="ARBA" id="ARBA00022679"/>
    </source>
</evidence>
<dbReference type="Pfam" id="PF00632">
    <property type="entry name" value="HECT"/>
    <property type="match status" value="1"/>
</dbReference>
<evidence type="ECO:0000256" key="12">
    <source>
        <dbReference type="PROSITE-ProRule" id="PRU00104"/>
    </source>
</evidence>
<dbReference type="GO" id="GO:0000139">
    <property type="term" value="C:Golgi membrane"/>
    <property type="evidence" value="ECO:0007669"/>
    <property type="project" value="TreeGrafter"/>
</dbReference>
<comment type="catalytic activity">
    <reaction evidence="1">
        <text>S-ubiquitinyl-[E2 ubiquitin-conjugating enzyme]-L-cysteine + [acceptor protein]-L-lysine = [E2 ubiquitin-conjugating enzyme]-L-cysteine + N(6)-ubiquitinyl-[acceptor protein]-L-lysine.</text>
        <dbReference type="EC" id="2.3.2.26"/>
    </reaction>
</comment>
<evidence type="ECO:0000256" key="10">
    <source>
        <dbReference type="ARBA" id="ARBA00023043"/>
    </source>
</evidence>
<dbReference type="GO" id="GO:0006511">
    <property type="term" value="P:ubiquitin-dependent protein catabolic process"/>
    <property type="evidence" value="ECO:0007669"/>
    <property type="project" value="TreeGrafter"/>
</dbReference>
<dbReference type="OMA" id="TAYRANV"/>
<dbReference type="AlphaFoldDB" id="A0A8B8A033"/>
<feature type="domain" description="HECT" evidence="13">
    <location>
        <begin position="218"/>
        <end position="544"/>
    </location>
</feature>
<dbReference type="SMART" id="SM00119">
    <property type="entry name" value="HECTc"/>
    <property type="match status" value="1"/>
</dbReference>
<dbReference type="InterPro" id="IPR000569">
    <property type="entry name" value="HECT_dom"/>
</dbReference>
<comment type="pathway">
    <text evidence="4">Protein modification; protein ubiquitination.</text>
</comment>
<evidence type="ECO:0000256" key="5">
    <source>
        <dbReference type="ARBA" id="ARBA00012485"/>
    </source>
</evidence>
<dbReference type="OrthoDB" id="2384350at2759"/>
<proteinExistence type="predicted"/>
<dbReference type="RefSeq" id="XP_022110717.1">
    <property type="nucleotide sequence ID" value="XM_022255025.1"/>
</dbReference>
<dbReference type="GeneID" id="110990165"/>
<dbReference type="PROSITE" id="PS50237">
    <property type="entry name" value="HECT"/>
    <property type="match status" value="1"/>
</dbReference>
<evidence type="ECO:0000256" key="9">
    <source>
        <dbReference type="ARBA" id="ARBA00022786"/>
    </source>
</evidence>
<dbReference type="GO" id="GO:0005634">
    <property type="term" value="C:nucleus"/>
    <property type="evidence" value="ECO:0007669"/>
    <property type="project" value="TreeGrafter"/>
</dbReference>
<feature type="active site" description="Glycyl thioester intermediate" evidence="12">
    <location>
        <position position="511"/>
    </location>
</feature>
<dbReference type="PANTHER" id="PTHR11254:SF363">
    <property type="entry name" value="E3 UBIQUITIN-PROTEIN LIGASE HACE1"/>
    <property type="match status" value="1"/>
</dbReference>
<dbReference type="SUPFAM" id="SSF56204">
    <property type="entry name" value="Hect, E3 ligase catalytic domain"/>
    <property type="match status" value="1"/>
</dbReference>
<evidence type="ECO:0000313" key="15">
    <source>
        <dbReference type="RefSeq" id="XP_022110717.1"/>
    </source>
</evidence>
<dbReference type="InterPro" id="IPR035983">
    <property type="entry name" value="Hect_E3_ubiquitin_ligase"/>
</dbReference>
<dbReference type="GO" id="GO:0061630">
    <property type="term" value="F:ubiquitin protein ligase activity"/>
    <property type="evidence" value="ECO:0007669"/>
    <property type="project" value="UniProtKB-EC"/>
</dbReference>
<keyword evidence="7" id="KW-0808">Transferase</keyword>
<evidence type="ECO:0000256" key="3">
    <source>
        <dbReference type="ARBA" id="ARBA00004496"/>
    </source>
</evidence>
<evidence type="ECO:0000256" key="11">
    <source>
        <dbReference type="ARBA" id="ARBA00023136"/>
    </source>
</evidence>
<dbReference type="GO" id="GO:0000209">
    <property type="term" value="P:protein polyubiquitination"/>
    <property type="evidence" value="ECO:0007669"/>
    <property type="project" value="TreeGrafter"/>
</dbReference>
<keyword evidence="11" id="KW-0472">Membrane</keyword>
<keyword evidence="14" id="KW-1185">Reference proteome</keyword>
<dbReference type="Gene3D" id="3.90.1750.10">
    <property type="entry name" value="Hect, E3 ligase catalytic domains"/>
    <property type="match status" value="1"/>
</dbReference>
<evidence type="ECO:0000256" key="6">
    <source>
        <dbReference type="ARBA" id="ARBA00022490"/>
    </source>
</evidence>
<sequence length="544" mass="60927">MDIPRNSSLEEIIKLCTDLFFPGGENEAKSVRLKDVHTNVTTFSGKTLDSFGEEFTLWRFCQELKTHPVRVYLVTSVKSDDISSDDEADDENDLPHINITAETSSRSKVVPKSTCSLENIAQPDTPTVSFPGHRKVGGSDREDLYETYVNLLEDSDDAQSDDAPTTDVDAVTTEYQDDLESLPDIHQRVTSLVSSTPFTLIVHRRKILTSTRRAIKSTEFSFWKTPFVTFAGEEAEDNGGPRREFFKLLMGEVLAGGVFQGVQSGMTFTYNLQLLKEQAYKTAGQFLTWSFVNGGPGLAALSPSLFAAMTGKHVNPSDIEHIADPESRGNLIKLQNCKDQQEYEKTVLDISDWLIQEGVGKVFGLQLKQRDELVNDLLMHEVYYRVQPAVNQCIEGLGPLWPEILKNPTATAPLFVTQNNELTLRDMKKLYRINYSPDGSNRHLSEEDTVYSFEIFLQRCAEKSADVSLGQLLEFWTAADKIPPCGFTESLVVDFYTPVTGIRRLPTSHTCGPILWLPRGVEEPDDLQDLIVEAIQNCQGFGKI</sequence>
<evidence type="ECO:0000256" key="1">
    <source>
        <dbReference type="ARBA" id="ARBA00000885"/>
    </source>
</evidence>
<protein>
    <recommendedName>
        <fullName evidence="5">HECT-type E3 ubiquitin transferase</fullName>
        <ecNumber evidence="5">2.3.2.26</ecNumber>
    </recommendedName>
</protein>
<reference evidence="15" key="1">
    <citation type="submission" date="2025-08" db="UniProtKB">
        <authorList>
            <consortium name="RefSeq"/>
        </authorList>
    </citation>
    <scope>IDENTIFICATION</scope>
</reference>
<dbReference type="PANTHER" id="PTHR11254">
    <property type="entry name" value="HECT DOMAIN UBIQUITIN-PROTEIN LIGASE"/>
    <property type="match status" value="1"/>
</dbReference>
<evidence type="ECO:0000313" key="14">
    <source>
        <dbReference type="Proteomes" id="UP000694845"/>
    </source>
</evidence>
<keyword evidence="10" id="KW-0040">ANK repeat</keyword>
<evidence type="ECO:0000256" key="4">
    <source>
        <dbReference type="ARBA" id="ARBA00004906"/>
    </source>
</evidence>
<evidence type="ECO:0000256" key="8">
    <source>
        <dbReference type="ARBA" id="ARBA00022737"/>
    </source>
</evidence>
<dbReference type="InterPro" id="IPR050409">
    <property type="entry name" value="E3_ubiq-protein_ligase"/>
</dbReference>
<comment type="subcellular location">
    <subcellularLocation>
        <location evidence="3">Cytoplasm</location>
    </subcellularLocation>
    <subcellularLocation>
        <location evidence="2">Endomembrane system</location>
    </subcellularLocation>
</comment>
<name>A0A8B8A033_ACAPL</name>
<keyword evidence="6" id="KW-0963">Cytoplasm</keyword>
<dbReference type="Gene3D" id="3.30.2410.10">
    <property type="entry name" value="Hect, E3 ligase catalytic domain"/>
    <property type="match status" value="1"/>
</dbReference>
<dbReference type="KEGG" id="aplc:110990165"/>
<keyword evidence="9 12" id="KW-0833">Ubl conjugation pathway</keyword>
<evidence type="ECO:0000259" key="13">
    <source>
        <dbReference type="PROSITE" id="PS50237"/>
    </source>
</evidence>
<gene>
    <name evidence="15" type="primary">LOC110990165</name>
</gene>